<dbReference type="InterPro" id="IPR027469">
    <property type="entry name" value="Cation_efflux_TMD_sf"/>
</dbReference>
<dbReference type="InterPro" id="IPR050291">
    <property type="entry name" value="CDF_Transporter"/>
</dbReference>
<comment type="caution">
    <text evidence="9">The sequence shown here is derived from an EMBL/GenBank/DDBJ whole genome shotgun (WGS) entry which is preliminary data.</text>
</comment>
<evidence type="ECO:0000259" key="8">
    <source>
        <dbReference type="Pfam" id="PF16916"/>
    </source>
</evidence>
<keyword evidence="4 6" id="KW-1133">Transmembrane helix</keyword>
<feature type="transmembrane region" description="Helical" evidence="6">
    <location>
        <begin position="162"/>
        <end position="180"/>
    </location>
</feature>
<dbReference type="InterPro" id="IPR058533">
    <property type="entry name" value="Cation_efflux_TM"/>
</dbReference>
<comment type="subcellular location">
    <subcellularLocation>
        <location evidence="1">Membrane</location>
        <topology evidence="1">Multi-pass membrane protein</topology>
    </subcellularLocation>
</comment>
<keyword evidence="5 6" id="KW-0472">Membrane</keyword>
<evidence type="ECO:0000259" key="7">
    <source>
        <dbReference type="Pfam" id="PF01545"/>
    </source>
</evidence>
<keyword evidence="10" id="KW-1185">Reference proteome</keyword>
<dbReference type="NCBIfam" id="TIGR01297">
    <property type="entry name" value="CDF"/>
    <property type="match status" value="1"/>
</dbReference>
<dbReference type="InterPro" id="IPR027470">
    <property type="entry name" value="Cation_efflux_CTD"/>
</dbReference>
<dbReference type="InterPro" id="IPR036837">
    <property type="entry name" value="Cation_efflux_CTD_sf"/>
</dbReference>
<dbReference type="Gene3D" id="1.20.1510.10">
    <property type="entry name" value="Cation efflux protein transmembrane domain"/>
    <property type="match status" value="1"/>
</dbReference>
<feature type="transmembrane region" description="Helical" evidence="6">
    <location>
        <begin position="93"/>
        <end position="114"/>
    </location>
</feature>
<dbReference type="Proteomes" id="UP001168338">
    <property type="component" value="Unassembled WGS sequence"/>
</dbReference>
<gene>
    <name evidence="9" type="ORF">FGU65_01730</name>
</gene>
<feature type="transmembrane region" description="Helical" evidence="6">
    <location>
        <begin position="233"/>
        <end position="253"/>
    </location>
</feature>
<evidence type="ECO:0000256" key="2">
    <source>
        <dbReference type="ARBA" id="ARBA00022448"/>
    </source>
</evidence>
<feature type="transmembrane region" description="Helical" evidence="6">
    <location>
        <begin position="192"/>
        <end position="212"/>
    </location>
</feature>
<feature type="transmembrane region" description="Helical" evidence="6">
    <location>
        <begin position="120"/>
        <end position="141"/>
    </location>
</feature>
<sequence>MLCDSLYCEKARGDCRPASSGKIPFHCGIEYESVRGAPSLHSSYRHSAQLLVSAMSPGDAYAAPEEMKRTRRSGTRADGPVAWDERIRCVSRALVVSMLIGTLLGGVEVGLFAVTGNRALLTDGFVNIISLIPGTLSLISVRLGQRQADWKMHYGYRRIETLMVLFFALAVCGFALNQIVDTLLCPPENLVPEYGIFIAGYAVAAIAIEILLSRHLWRVGKETNSRLLLLDAVLIRGDIAISAIILAGGVLLIVFPSMALLQTAVTLVVVLIIFAYGAKEGVIAARELIDANPSFQANALIERIVEENPPVFFIAEQRIRSFGGALSVELTLEVDPGATVQEAYALSQEIESRIRSEIENVIDIRIRAHPSGAFVEAELGNNGTERCHDTGT</sequence>
<feature type="transmembrane region" description="Helical" evidence="6">
    <location>
        <begin position="259"/>
        <end position="278"/>
    </location>
</feature>
<accession>A0ABT8M6T7</accession>
<evidence type="ECO:0000256" key="3">
    <source>
        <dbReference type="ARBA" id="ARBA00022692"/>
    </source>
</evidence>
<dbReference type="Gene3D" id="3.30.70.1350">
    <property type="entry name" value="Cation efflux protein, cytoplasmic domain"/>
    <property type="match status" value="1"/>
</dbReference>
<feature type="domain" description="Cation efflux protein cytoplasmic" evidence="8">
    <location>
        <begin position="301"/>
        <end position="366"/>
    </location>
</feature>
<name>A0ABT8M6T7_9EURY</name>
<evidence type="ECO:0000313" key="10">
    <source>
        <dbReference type="Proteomes" id="UP001168338"/>
    </source>
</evidence>
<dbReference type="Pfam" id="PF01545">
    <property type="entry name" value="Cation_efflux"/>
    <property type="match status" value="1"/>
</dbReference>
<organism evidence="9 10">
    <name type="scientific">Methanoculleus frigidifontis</name>
    <dbReference type="NCBI Taxonomy" id="2584085"/>
    <lineage>
        <taxon>Archaea</taxon>
        <taxon>Methanobacteriati</taxon>
        <taxon>Methanobacteriota</taxon>
        <taxon>Stenosarchaea group</taxon>
        <taxon>Methanomicrobia</taxon>
        <taxon>Methanomicrobiales</taxon>
        <taxon>Methanomicrobiaceae</taxon>
        <taxon>Methanoculleus</taxon>
    </lineage>
</organism>
<dbReference type="SUPFAM" id="SSF160240">
    <property type="entry name" value="Cation efflux protein cytoplasmic domain-like"/>
    <property type="match status" value="1"/>
</dbReference>
<evidence type="ECO:0000313" key="9">
    <source>
        <dbReference type="EMBL" id="MDN7023630.1"/>
    </source>
</evidence>
<evidence type="ECO:0000256" key="1">
    <source>
        <dbReference type="ARBA" id="ARBA00004141"/>
    </source>
</evidence>
<dbReference type="PANTHER" id="PTHR43840">
    <property type="entry name" value="MITOCHONDRIAL METAL TRANSPORTER 1-RELATED"/>
    <property type="match status" value="1"/>
</dbReference>
<dbReference type="InterPro" id="IPR002524">
    <property type="entry name" value="Cation_efflux"/>
</dbReference>
<dbReference type="SUPFAM" id="SSF161111">
    <property type="entry name" value="Cation efflux protein transmembrane domain-like"/>
    <property type="match status" value="1"/>
</dbReference>
<dbReference type="Pfam" id="PF16916">
    <property type="entry name" value="ZT_dimer"/>
    <property type="match status" value="1"/>
</dbReference>
<feature type="domain" description="Cation efflux protein transmembrane" evidence="7">
    <location>
        <begin position="94"/>
        <end position="288"/>
    </location>
</feature>
<dbReference type="EMBL" id="VCYH01000001">
    <property type="protein sequence ID" value="MDN7023630.1"/>
    <property type="molecule type" value="Genomic_DNA"/>
</dbReference>
<protein>
    <submittedName>
        <fullName evidence="9">Cation diffusion facilitator family transporter</fullName>
    </submittedName>
</protein>
<evidence type="ECO:0000256" key="4">
    <source>
        <dbReference type="ARBA" id="ARBA00022989"/>
    </source>
</evidence>
<keyword evidence="3 6" id="KW-0812">Transmembrane</keyword>
<evidence type="ECO:0000256" key="5">
    <source>
        <dbReference type="ARBA" id="ARBA00023136"/>
    </source>
</evidence>
<reference evidence="9" key="1">
    <citation type="submission" date="2019-05" db="EMBL/GenBank/DDBJ databases">
        <title>Methanoculleus sp. FWC-SCC1, a methanogenic archaeon isolated from deep marine cold seep.</title>
        <authorList>
            <person name="Chen Y.-W."/>
            <person name="Chen S.-C."/>
            <person name="Teng N.-H."/>
            <person name="Lai M.-C."/>
        </authorList>
    </citation>
    <scope>NUCLEOTIDE SEQUENCE</scope>
    <source>
        <strain evidence="9">FWC-SCC1</strain>
    </source>
</reference>
<proteinExistence type="predicted"/>
<evidence type="ECO:0000256" key="6">
    <source>
        <dbReference type="SAM" id="Phobius"/>
    </source>
</evidence>
<keyword evidence="2" id="KW-0813">Transport</keyword>
<dbReference type="PANTHER" id="PTHR43840:SF15">
    <property type="entry name" value="MITOCHONDRIAL METAL TRANSPORTER 1-RELATED"/>
    <property type="match status" value="1"/>
</dbReference>